<evidence type="ECO:0000256" key="3">
    <source>
        <dbReference type="ARBA" id="ARBA00022723"/>
    </source>
</evidence>
<dbReference type="GO" id="GO:0003723">
    <property type="term" value="F:RNA binding"/>
    <property type="evidence" value="ECO:0007669"/>
    <property type="project" value="UniProtKB-UniRule"/>
</dbReference>
<feature type="domain" description="HNH Cas9-type" evidence="14">
    <location>
        <begin position="545"/>
        <end position="704"/>
    </location>
</feature>
<keyword evidence="2 12" id="KW-0540">Nuclease</keyword>
<gene>
    <name evidence="15" type="ORF">SAMN04488038_11750</name>
</gene>
<dbReference type="InterPro" id="IPR033114">
    <property type="entry name" value="HNH_CAS9"/>
</dbReference>
<feature type="region of interest" description="Disordered" evidence="13">
    <location>
        <begin position="877"/>
        <end position="899"/>
    </location>
</feature>
<feature type="region of interest" description="Disordered" evidence="13">
    <location>
        <begin position="132"/>
        <end position="162"/>
    </location>
</feature>
<dbReference type="Gene3D" id="1.10.30.50">
    <property type="match status" value="1"/>
</dbReference>
<evidence type="ECO:0000256" key="5">
    <source>
        <dbReference type="ARBA" id="ARBA00022801"/>
    </source>
</evidence>
<dbReference type="Pfam" id="PF18541">
    <property type="entry name" value="RuvC_III"/>
    <property type="match status" value="1"/>
</dbReference>
<evidence type="ECO:0000256" key="13">
    <source>
        <dbReference type="SAM" id="MobiDB-lite"/>
    </source>
</evidence>
<evidence type="ECO:0000256" key="11">
    <source>
        <dbReference type="ARBA" id="ARBA00046380"/>
    </source>
</evidence>
<dbReference type="GO" id="GO:0046872">
    <property type="term" value="F:metal ion binding"/>
    <property type="evidence" value="ECO:0007669"/>
    <property type="project" value="UniProtKB-KW"/>
</dbReference>
<keyword evidence="8" id="KW-0051">Antiviral defense</keyword>
<dbReference type="InterPro" id="IPR003615">
    <property type="entry name" value="HNH_nuc"/>
</dbReference>
<dbReference type="GO" id="GO:0003677">
    <property type="term" value="F:DNA binding"/>
    <property type="evidence" value="ECO:0007669"/>
    <property type="project" value="UniProtKB-UniRule"/>
</dbReference>
<keyword evidence="6" id="KW-0460">Magnesium</keyword>
<name>A0A1H9LTS3_9GAMM</name>
<evidence type="ECO:0000256" key="7">
    <source>
        <dbReference type="ARBA" id="ARBA00022884"/>
    </source>
</evidence>
<evidence type="ECO:0000259" key="14">
    <source>
        <dbReference type="PROSITE" id="PS51749"/>
    </source>
</evidence>
<dbReference type="EMBL" id="FOFS01000017">
    <property type="protein sequence ID" value="SER14861.1"/>
    <property type="molecule type" value="Genomic_DNA"/>
</dbReference>
<keyword evidence="10" id="KW-0464">Manganese</keyword>
<feature type="compositionally biased region" description="Basic and acidic residues" evidence="13">
    <location>
        <begin position="138"/>
        <end position="162"/>
    </location>
</feature>
<evidence type="ECO:0000256" key="2">
    <source>
        <dbReference type="ARBA" id="ARBA00022722"/>
    </source>
</evidence>
<dbReference type="GO" id="GO:0016787">
    <property type="term" value="F:hydrolase activity"/>
    <property type="evidence" value="ECO:0007669"/>
    <property type="project" value="UniProtKB-KW"/>
</dbReference>
<dbReference type="Proteomes" id="UP000199233">
    <property type="component" value="Unassembled WGS sequence"/>
</dbReference>
<dbReference type="InterPro" id="IPR028629">
    <property type="entry name" value="Cas9"/>
</dbReference>
<proteinExistence type="predicted"/>
<accession>A0A1H9LTS3</accession>
<evidence type="ECO:0000313" key="15">
    <source>
        <dbReference type="EMBL" id="SER14861.1"/>
    </source>
</evidence>
<dbReference type="InterPro" id="IPR036397">
    <property type="entry name" value="RNaseH_sf"/>
</dbReference>
<dbReference type="GO" id="GO:0004519">
    <property type="term" value="F:endonuclease activity"/>
    <property type="evidence" value="ECO:0007669"/>
    <property type="project" value="UniProtKB-UniRule"/>
</dbReference>
<evidence type="ECO:0000256" key="6">
    <source>
        <dbReference type="ARBA" id="ARBA00022842"/>
    </source>
</evidence>
<keyword evidence="16" id="KW-1185">Reference proteome</keyword>
<dbReference type="Gene3D" id="3.30.420.10">
    <property type="entry name" value="Ribonuclease H-like superfamily/Ribonuclease H"/>
    <property type="match status" value="2"/>
</dbReference>
<evidence type="ECO:0000256" key="9">
    <source>
        <dbReference type="ARBA" id="ARBA00023125"/>
    </source>
</evidence>
<organism evidence="15 16">
    <name type="scientific">Solimonas aquatica</name>
    <dbReference type="NCBI Taxonomy" id="489703"/>
    <lineage>
        <taxon>Bacteria</taxon>
        <taxon>Pseudomonadati</taxon>
        <taxon>Pseudomonadota</taxon>
        <taxon>Gammaproteobacteria</taxon>
        <taxon>Nevskiales</taxon>
        <taxon>Nevskiaceae</taxon>
        <taxon>Solimonas</taxon>
    </lineage>
</organism>
<dbReference type="AlphaFoldDB" id="A0A1H9LTS3"/>
<keyword evidence="4 12" id="KW-0255">Endonuclease</keyword>
<evidence type="ECO:0000256" key="1">
    <source>
        <dbReference type="ARBA" id="ARBA00001946"/>
    </source>
</evidence>
<reference evidence="15 16" key="1">
    <citation type="submission" date="2016-10" db="EMBL/GenBank/DDBJ databases">
        <authorList>
            <person name="de Groot N.N."/>
        </authorList>
    </citation>
    <scope>NUCLEOTIDE SEQUENCE [LARGE SCALE GENOMIC DNA]</scope>
    <source>
        <strain evidence="15 16">DSM 25927</strain>
    </source>
</reference>
<dbReference type="OrthoDB" id="9777169at2"/>
<evidence type="ECO:0000256" key="10">
    <source>
        <dbReference type="ARBA" id="ARBA00023211"/>
    </source>
</evidence>
<dbReference type="Pfam" id="PF13395">
    <property type="entry name" value="HNH_4"/>
    <property type="match status" value="1"/>
</dbReference>
<evidence type="ECO:0000256" key="8">
    <source>
        <dbReference type="ARBA" id="ARBA00023118"/>
    </source>
</evidence>
<dbReference type="PROSITE" id="PS51749">
    <property type="entry name" value="HNH_CAS9"/>
    <property type="match status" value="1"/>
</dbReference>
<evidence type="ECO:0000313" key="16">
    <source>
        <dbReference type="Proteomes" id="UP000199233"/>
    </source>
</evidence>
<sequence>MAYRLGLDVGTASCGLVAWHLDETGHPVSLPYYSLDIWQEPLLPAKSGGVGEPKKAARRAARMMRRGICRRARRLRRIAYLAERLGLDRHQIASDSGQQIHALRARAAEERIELSQLIPVLLHLAKNRGPSGDWVYSEPERKSTKEKKRDADDETRPTEGPDEKAIEMGKIVGGVRHLEALMAEAALELGKDSITLGQYLNLRRQKKISTTLGPAGLYPSRRMVEQEFARIWDTQSAFYAVMRDADTCEQFRAAIFDQRPLKSPAPMVGRCPLEPTLPRSPAAQMAAQAFRIEKQIADLRWGMGRRAEQLNSQQRETVRTLLHNPEMLTAKGELSFKKLLDELRARGFPGPGTRGLNMDRASRDSLKGNTTLVAFHRLGLLSAWQALDDKTQVQIINFLADLGSPEALDGRNWHLNFKTTSGEKRKFSEALVTFINCMRDKSNFDRLSKMGFESGRMSYSIKALGKLNALMQEGWDERTAIDQAYPEYHKPRAASLELPLPPETGNTVVDVAMRQVYRAVRKAMEALGGPPTEVIVELSRDMALGVGKRNEIESKIDKNRKARLQAKNALETQGQESTERNIQRYLLWESQGHYCPYCADRISIGDALSAATEREHILPRSLTRVGGKRNQLVLAHRACNQQKENRTPWQAFGADENRWQRVKLCAEMLTKSKQWGKAKLLLKEDWEEEVLDDEAIQGFSDRQFHESSWIAKLTAQWLGRVCPPTERNGQPVMVSRGELTAHLRRIWKLNTVIPEVRFETGLPVLDEEGKAITRVEFDRHRLWWDGQERHAGAIPADRRPDKRIDHRHHIVDALVISLTSRSLFVRMAQNYKLEREREKRGERARMSLHEAPPIPLIRDLALEIVRNVEIRHKRDHHPDGALFDQTAYGRSRKPDEGGSHLLTSSKRLASLIDPANAGKTRGRLETIESEKTREIVLSAFEQRLRAGKSLKQIFDEPVVHPQYGTHISRVRLLRESEHTAAVVRHKNRHGQMLEKRYTHSGNAYLEIMIEDGKLVGAPRLVNIQEAMLEKSSRPPHGVRRFWKGDTIQDARDGKSFVIRQIKSEGGGALIGALNSEAREVRDLTAASGYRMFKGKSLAKLTVI</sequence>
<protein>
    <submittedName>
        <fullName evidence="15">CRISPR-associated endonuclease, Csn1 family</fullName>
    </submittedName>
</protein>
<keyword evidence="9 12" id="KW-0238">DNA-binding</keyword>
<evidence type="ECO:0000256" key="12">
    <source>
        <dbReference type="PROSITE-ProRule" id="PRU01085"/>
    </source>
</evidence>
<dbReference type="RefSeq" id="WP_093289314.1">
    <property type="nucleotide sequence ID" value="NZ_FOFS01000017.1"/>
</dbReference>
<dbReference type="InterPro" id="IPR041383">
    <property type="entry name" value="RuvC_III"/>
</dbReference>
<dbReference type="Pfam" id="PF18470">
    <property type="entry name" value="Cas9_a"/>
    <property type="match status" value="1"/>
</dbReference>
<comment type="subunit">
    <text evidence="11">Monomer. Binds crRNA and tracrRNA.</text>
</comment>
<dbReference type="NCBIfam" id="TIGR01865">
    <property type="entry name" value="cas_Csn1"/>
    <property type="match status" value="1"/>
</dbReference>
<keyword evidence="5 12" id="KW-0378">Hydrolase</keyword>
<comment type="cofactor">
    <cofactor evidence="1">
        <name>Mg(2+)</name>
        <dbReference type="ChEBI" id="CHEBI:18420"/>
    </cofactor>
</comment>
<keyword evidence="7" id="KW-0694">RNA-binding</keyword>
<dbReference type="GO" id="GO:0051607">
    <property type="term" value="P:defense response to virus"/>
    <property type="evidence" value="ECO:0007669"/>
    <property type="project" value="UniProtKB-KW"/>
</dbReference>
<keyword evidence="3" id="KW-0479">Metal-binding</keyword>
<evidence type="ECO:0000256" key="4">
    <source>
        <dbReference type="ARBA" id="ARBA00022759"/>
    </source>
</evidence>
<dbReference type="STRING" id="489703.SAMN04488038_11750"/>
<dbReference type="InterPro" id="IPR040619">
    <property type="entry name" value="Cas9_alpha-helical_lobe"/>
</dbReference>